<dbReference type="Pfam" id="PF03514">
    <property type="entry name" value="GRAS"/>
    <property type="match status" value="1"/>
</dbReference>
<accession>A0A2R6R896</accession>
<name>A0A2R6R896_ACTCC</name>
<evidence type="ECO:0000313" key="6">
    <source>
        <dbReference type="Proteomes" id="UP000241394"/>
    </source>
</evidence>
<comment type="similarity">
    <text evidence="3">Belongs to the GRAS family.</text>
</comment>
<dbReference type="Gramene" id="PSS23766">
    <property type="protein sequence ID" value="PSS23766"/>
    <property type="gene ID" value="CEY00_Acc08589"/>
</dbReference>
<feature type="region of interest" description="SAW" evidence="3">
    <location>
        <begin position="681"/>
        <end position="756"/>
    </location>
</feature>
<feature type="short sequence motif" description="VHIID" evidence="3">
    <location>
        <begin position="493"/>
        <end position="497"/>
    </location>
</feature>
<dbReference type="EMBL" id="NKQK01000008">
    <property type="protein sequence ID" value="PSS23766.1"/>
    <property type="molecule type" value="Genomic_DNA"/>
</dbReference>
<feature type="region of interest" description="Leucine repeat I (LRI)" evidence="3">
    <location>
        <begin position="383"/>
        <end position="443"/>
    </location>
</feature>
<reference evidence="6" key="2">
    <citation type="journal article" date="2018" name="BMC Genomics">
        <title>A manually annotated Actinidia chinensis var. chinensis (kiwifruit) genome highlights the challenges associated with draft genomes and gene prediction in plants.</title>
        <authorList>
            <person name="Pilkington S.M."/>
            <person name="Crowhurst R."/>
            <person name="Hilario E."/>
            <person name="Nardozza S."/>
            <person name="Fraser L."/>
            <person name="Peng Y."/>
            <person name="Gunaseelan K."/>
            <person name="Simpson R."/>
            <person name="Tahir J."/>
            <person name="Deroles S.C."/>
            <person name="Templeton K."/>
            <person name="Luo Z."/>
            <person name="Davy M."/>
            <person name="Cheng C."/>
            <person name="McNeilage M."/>
            <person name="Scaglione D."/>
            <person name="Liu Y."/>
            <person name="Zhang Q."/>
            <person name="Datson P."/>
            <person name="De Silva N."/>
            <person name="Gardiner S.E."/>
            <person name="Bassett H."/>
            <person name="Chagne D."/>
            <person name="McCallum J."/>
            <person name="Dzierzon H."/>
            <person name="Deng C."/>
            <person name="Wang Y.Y."/>
            <person name="Barron L."/>
            <person name="Manako K."/>
            <person name="Bowen J."/>
            <person name="Foster T.M."/>
            <person name="Erridge Z.A."/>
            <person name="Tiffin H."/>
            <person name="Waite C.N."/>
            <person name="Davies K.M."/>
            <person name="Grierson E.P."/>
            <person name="Laing W.A."/>
            <person name="Kirk R."/>
            <person name="Chen X."/>
            <person name="Wood M."/>
            <person name="Montefiori M."/>
            <person name="Brummell D.A."/>
            <person name="Schwinn K.E."/>
            <person name="Catanach A."/>
            <person name="Fullerton C."/>
            <person name="Li D."/>
            <person name="Meiyalaghan S."/>
            <person name="Nieuwenhuizen N."/>
            <person name="Read N."/>
            <person name="Prakash R."/>
            <person name="Hunter D."/>
            <person name="Zhang H."/>
            <person name="McKenzie M."/>
            <person name="Knabel M."/>
            <person name="Harris A."/>
            <person name="Allan A.C."/>
            <person name="Gleave A."/>
            <person name="Chen A."/>
            <person name="Janssen B.J."/>
            <person name="Plunkett B."/>
            <person name="Ampomah-Dwamena C."/>
            <person name="Voogd C."/>
            <person name="Leif D."/>
            <person name="Lafferty D."/>
            <person name="Souleyre E.J.F."/>
            <person name="Varkonyi-Gasic E."/>
            <person name="Gambi F."/>
            <person name="Hanley J."/>
            <person name="Yao J.L."/>
            <person name="Cheung J."/>
            <person name="David K.M."/>
            <person name="Warren B."/>
            <person name="Marsh K."/>
            <person name="Snowden K.C."/>
            <person name="Lin-Wang K."/>
            <person name="Brian L."/>
            <person name="Martinez-Sanchez M."/>
            <person name="Wang M."/>
            <person name="Ileperuma N."/>
            <person name="Macnee N."/>
            <person name="Campin R."/>
            <person name="McAtee P."/>
            <person name="Drummond R.S.M."/>
            <person name="Espley R.V."/>
            <person name="Ireland H.S."/>
            <person name="Wu R."/>
            <person name="Atkinson R.G."/>
            <person name="Karunairetnam S."/>
            <person name="Bulley S."/>
            <person name="Chunkath S."/>
            <person name="Hanley Z."/>
            <person name="Storey R."/>
            <person name="Thrimawithana A.H."/>
            <person name="Thomson S."/>
            <person name="David C."/>
            <person name="Testolin R."/>
            <person name="Huang H."/>
            <person name="Hellens R.P."/>
            <person name="Schaffer R.J."/>
        </authorList>
    </citation>
    <scope>NUCLEOTIDE SEQUENCE [LARGE SCALE GENOMIC DNA]</scope>
    <source>
        <strain evidence="6">cv. Red5</strain>
    </source>
</reference>
<dbReference type="PANTHER" id="PTHR31636">
    <property type="entry name" value="OSJNBA0084A10.13 PROTEIN-RELATED"/>
    <property type="match status" value="1"/>
</dbReference>
<keyword evidence="6" id="KW-1185">Reference proteome</keyword>
<dbReference type="OMA" id="MEDKTHM"/>
<feature type="region of interest" description="VHIID" evidence="3">
    <location>
        <begin position="462"/>
        <end position="527"/>
    </location>
</feature>
<feature type="region of interest" description="Disordered" evidence="4">
    <location>
        <begin position="287"/>
        <end position="307"/>
    </location>
</feature>
<dbReference type="AlphaFoldDB" id="A0A2R6R896"/>
<evidence type="ECO:0000256" key="1">
    <source>
        <dbReference type="ARBA" id="ARBA00023015"/>
    </source>
</evidence>
<dbReference type="STRING" id="1590841.A0A2R6R896"/>
<protein>
    <submittedName>
        <fullName evidence="5">Scarecrow-like protein</fullName>
    </submittedName>
</protein>
<evidence type="ECO:0000256" key="3">
    <source>
        <dbReference type="PROSITE-ProRule" id="PRU01191"/>
    </source>
</evidence>
<feature type="region of interest" description="Disordered" evidence="4">
    <location>
        <begin position="353"/>
        <end position="380"/>
    </location>
</feature>
<dbReference type="InParanoid" id="A0A2R6R896"/>
<keyword evidence="2" id="KW-0804">Transcription</keyword>
<proteinExistence type="inferred from homology"/>
<evidence type="ECO:0000256" key="2">
    <source>
        <dbReference type="ARBA" id="ARBA00023163"/>
    </source>
</evidence>
<dbReference type="InterPro" id="IPR005202">
    <property type="entry name" value="TF_GRAS"/>
</dbReference>
<feature type="region of interest" description="Leucine repeat II (LRII)" evidence="3">
    <location>
        <begin position="543"/>
        <end position="575"/>
    </location>
</feature>
<comment type="caution">
    <text evidence="3">Lacks conserved residue(s) required for the propagation of feature annotation.</text>
</comment>
<keyword evidence="1" id="KW-0805">Transcription regulation</keyword>
<reference evidence="5 6" key="1">
    <citation type="submission" date="2017-07" db="EMBL/GenBank/DDBJ databases">
        <title>An improved, manually edited Actinidia chinensis var. chinensis (kiwifruit) genome highlights the challenges associated with draft genomes and gene prediction in plants.</title>
        <authorList>
            <person name="Pilkington S."/>
            <person name="Crowhurst R."/>
            <person name="Hilario E."/>
            <person name="Nardozza S."/>
            <person name="Fraser L."/>
            <person name="Peng Y."/>
            <person name="Gunaseelan K."/>
            <person name="Simpson R."/>
            <person name="Tahir J."/>
            <person name="Deroles S."/>
            <person name="Templeton K."/>
            <person name="Luo Z."/>
            <person name="Davy M."/>
            <person name="Cheng C."/>
            <person name="Mcneilage M."/>
            <person name="Scaglione D."/>
            <person name="Liu Y."/>
            <person name="Zhang Q."/>
            <person name="Datson P."/>
            <person name="De Silva N."/>
            <person name="Gardiner S."/>
            <person name="Bassett H."/>
            <person name="Chagne D."/>
            <person name="Mccallum J."/>
            <person name="Dzierzon H."/>
            <person name="Deng C."/>
            <person name="Wang Y.-Y."/>
            <person name="Barron N."/>
            <person name="Manako K."/>
            <person name="Bowen J."/>
            <person name="Foster T."/>
            <person name="Erridge Z."/>
            <person name="Tiffin H."/>
            <person name="Waite C."/>
            <person name="Davies K."/>
            <person name="Grierson E."/>
            <person name="Laing W."/>
            <person name="Kirk R."/>
            <person name="Chen X."/>
            <person name="Wood M."/>
            <person name="Montefiori M."/>
            <person name="Brummell D."/>
            <person name="Schwinn K."/>
            <person name="Catanach A."/>
            <person name="Fullerton C."/>
            <person name="Li D."/>
            <person name="Meiyalaghan S."/>
            <person name="Nieuwenhuizen N."/>
            <person name="Read N."/>
            <person name="Prakash R."/>
            <person name="Hunter D."/>
            <person name="Zhang H."/>
            <person name="Mckenzie M."/>
            <person name="Knabel M."/>
            <person name="Harris A."/>
            <person name="Allan A."/>
            <person name="Chen A."/>
            <person name="Janssen B."/>
            <person name="Plunkett B."/>
            <person name="Dwamena C."/>
            <person name="Voogd C."/>
            <person name="Leif D."/>
            <person name="Lafferty D."/>
            <person name="Souleyre E."/>
            <person name="Varkonyi-Gasic E."/>
            <person name="Gambi F."/>
            <person name="Hanley J."/>
            <person name="Yao J.-L."/>
            <person name="Cheung J."/>
            <person name="David K."/>
            <person name="Warren B."/>
            <person name="Marsh K."/>
            <person name="Snowden K."/>
            <person name="Lin-Wang K."/>
            <person name="Brian L."/>
            <person name="Martinez-Sanchez M."/>
            <person name="Wang M."/>
            <person name="Ileperuma N."/>
            <person name="Macnee N."/>
            <person name="Campin R."/>
            <person name="Mcatee P."/>
            <person name="Drummond R."/>
            <person name="Espley R."/>
            <person name="Ireland H."/>
            <person name="Wu R."/>
            <person name="Atkinson R."/>
            <person name="Karunairetnam S."/>
            <person name="Bulley S."/>
            <person name="Chunkath S."/>
            <person name="Hanley Z."/>
            <person name="Storey R."/>
            <person name="Thrimawithana A."/>
            <person name="Thomson S."/>
            <person name="David C."/>
            <person name="Testolin R."/>
        </authorList>
    </citation>
    <scope>NUCLEOTIDE SEQUENCE [LARGE SCALE GENOMIC DNA]</scope>
    <source>
        <strain evidence="6">cv. Red5</strain>
        <tissue evidence="5">Young leaf</tissue>
    </source>
</reference>
<dbReference type="FunCoup" id="A0A2R6R896">
    <property type="interactions" value="2193"/>
</dbReference>
<dbReference type="PROSITE" id="PS50985">
    <property type="entry name" value="GRAS"/>
    <property type="match status" value="1"/>
</dbReference>
<comment type="caution">
    <text evidence="5">The sequence shown here is derived from an EMBL/GenBank/DDBJ whole genome shotgun (WGS) entry which is preliminary data.</text>
</comment>
<sequence>MRMDPRLSRFSGSMNGVPLGNQFPLGNQSLSFFADRNLVGGSRIENPFQHQNLGGVEFPPNGPLSVDAVPSSTVNSDEDPQEDCDFSDAILRYINQMLMEEDMEDKTCMLQESLDLQAAEKSFYEIIGQKYPPSPEQNPTFSDQNSEGPHDYLSRNHSNCIGSISNGSDYLLDSSWFNNPVDYSTSQPKSFPLYNPSQSFVSSSNSLNNFIDGFFDSPNSPLQVADLYSGSQSIWQFRKGVEEASKLLPSNKELLINFEVNGLSNQELKRETSEVFIKVVKKEEKEYSPTGLKGRKNPHRDDEDFEEERISKQAAVFPESTVRSNLFDTVLLCSMGEGKNVLAAYSEVLKSRTSKKLEQNGQSKEPNGGKGRGKKKKGKKEVVDLRTLLIQCAQAVAADDRRSANELLKKIRQHSSAVGDGNQRLALYFANGLEARLAGTGSQIYKGFVCKKTSAADYLKAYHLYLASCPFRKISHFVSNKTINVKAENAMRLHIIDFGILYGFQWPTFIQRISDRKGGPPKIRITGIEFPQPGFRPAAGVEETGRRLEDYARTFNVPFEYNAIAKKWDSIKLEDLKVDKDEFLVVNCLYRAKNLHDETVLVDSSRSIVLNLIRRINPDLFIHGIVNGAYSAPFFVTRFREAVFHFSGLFDMLEMNVPRDHDERILIEREIFGKEALNVIACEGWERVERPETYKQWQVRNLRAGFIQLPFDRDIMKRAKEKVRTGYHNDFVIHEDSQWLLQGWKGRIIYALSCWKPI</sequence>
<evidence type="ECO:0000313" key="5">
    <source>
        <dbReference type="EMBL" id="PSS23766.1"/>
    </source>
</evidence>
<dbReference type="OrthoDB" id="47276at2759"/>
<dbReference type="Proteomes" id="UP000241394">
    <property type="component" value="Chromosome LG8"/>
</dbReference>
<evidence type="ECO:0000256" key="4">
    <source>
        <dbReference type="SAM" id="MobiDB-lite"/>
    </source>
</evidence>
<feature type="region of interest" description="Disordered" evidence="4">
    <location>
        <begin position="131"/>
        <end position="154"/>
    </location>
</feature>
<gene>
    <name evidence="5" type="ORF">CEY00_Acc08589</name>
</gene>
<feature type="compositionally biased region" description="Polar residues" evidence="4">
    <location>
        <begin position="137"/>
        <end position="147"/>
    </location>
</feature>
<organism evidence="5 6">
    <name type="scientific">Actinidia chinensis var. chinensis</name>
    <name type="common">Chinese soft-hair kiwi</name>
    <dbReference type="NCBI Taxonomy" id="1590841"/>
    <lineage>
        <taxon>Eukaryota</taxon>
        <taxon>Viridiplantae</taxon>
        <taxon>Streptophyta</taxon>
        <taxon>Embryophyta</taxon>
        <taxon>Tracheophyta</taxon>
        <taxon>Spermatophyta</taxon>
        <taxon>Magnoliopsida</taxon>
        <taxon>eudicotyledons</taxon>
        <taxon>Gunneridae</taxon>
        <taxon>Pentapetalae</taxon>
        <taxon>asterids</taxon>
        <taxon>Ericales</taxon>
        <taxon>Actinidiaceae</taxon>
        <taxon>Actinidia</taxon>
    </lineage>
</organism>